<dbReference type="Proteomes" id="UP000289738">
    <property type="component" value="Chromosome B04"/>
</dbReference>
<keyword evidence="6" id="KW-1185">Reference proteome</keyword>
<evidence type="ECO:0000259" key="4">
    <source>
        <dbReference type="Pfam" id="PF17135"/>
    </source>
</evidence>
<dbReference type="PANTHER" id="PTHR10934">
    <property type="entry name" value="60S RIBOSOMAL PROTEIN L18"/>
    <property type="match status" value="1"/>
</dbReference>
<dbReference type="GO" id="GO:0003735">
    <property type="term" value="F:structural constituent of ribosome"/>
    <property type="evidence" value="ECO:0007669"/>
    <property type="project" value="InterPro"/>
</dbReference>
<dbReference type="EMBL" id="SDMP01000014">
    <property type="protein sequence ID" value="RYR16163.1"/>
    <property type="molecule type" value="Genomic_DNA"/>
</dbReference>
<dbReference type="GO" id="GO:0003723">
    <property type="term" value="F:RNA binding"/>
    <property type="evidence" value="ECO:0007669"/>
    <property type="project" value="TreeGrafter"/>
</dbReference>
<gene>
    <name evidence="5" type="ORF">Ahy_B04g073139</name>
</gene>
<dbReference type="GO" id="GO:0022625">
    <property type="term" value="C:cytosolic large ribosomal subunit"/>
    <property type="evidence" value="ECO:0007669"/>
    <property type="project" value="TreeGrafter"/>
</dbReference>
<dbReference type="Pfam" id="PF17135">
    <property type="entry name" value="Ribosomal_L18"/>
    <property type="match status" value="1"/>
</dbReference>
<dbReference type="PANTHER" id="PTHR10934:SF2">
    <property type="entry name" value="LARGE RIBOSOMAL SUBUNIT PROTEIN EL18"/>
    <property type="match status" value="1"/>
</dbReference>
<evidence type="ECO:0000313" key="6">
    <source>
        <dbReference type="Proteomes" id="UP000289738"/>
    </source>
</evidence>
<evidence type="ECO:0000313" key="5">
    <source>
        <dbReference type="EMBL" id="RYR16163.1"/>
    </source>
</evidence>
<name>A0A444ZPQ4_ARAHY</name>
<sequence>MLPPPPLPSIVALTPSVPLPSSCRGPSVDASLLVLRAEHQARDFSADNFFSKHYLSTYYSYQMVYGTQDLQELVPQSFVLETGTCIPRYHGVPRGFIKRRDGIKNGAGIKSEGELGVHVDKGGEGEEEAGIAGEGEAGMAGEEEADGRRGGGGVQVEGGRVLIVGDILDQDEEEIAILSLLRSLDKQAKAKGGAVFQVLLKGPKNFRRAVKHLGPAPGVPYSYIKPYVRSKGSKFEKVRGRKNSKRLGV</sequence>
<dbReference type="AlphaFoldDB" id="A0A444ZPQ4"/>
<dbReference type="STRING" id="3818.A0A444ZPQ4"/>
<proteinExistence type="predicted"/>
<keyword evidence="2" id="KW-0687">Ribonucleoprotein</keyword>
<feature type="region of interest" description="Disordered" evidence="3">
    <location>
        <begin position="116"/>
        <end position="153"/>
    </location>
</feature>
<dbReference type="GO" id="GO:0006412">
    <property type="term" value="P:translation"/>
    <property type="evidence" value="ECO:0007669"/>
    <property type="project" value="InterPro"/>
</dbReference>
<evidence type="ECO:0000256" key="3">
    <source>
        <dbReference type="SAM" id="MobiDB-lite"/>
    </source>
</evidence>
<feature type="domain" description="Large ribosomal subunit protein uL15/eL18" evidence="4">
    <location>
        <begin position="195"/>
        <end position="246"/>
    </location>
</feature>
<comment type="caution">
    <text evidence="5">The sequence shown here is derived from an EMBL/GenBank/DDBJ whole genome shotgun (WGS) entry which is preliminary data.</text>
</comment>
<dbReference type="InterPro" id="IPR000039">
    <property type="entry name" value="Ribosomal_eL18"/>
</dbReference>
<dbReference type="Gene3D" id="3.100.10.10">
    <property type="match status" value="1"/>
</dbReference>
<reference evidence="5 6" key="1">
    <citation type="submission" date="2019-01" db="EMBL/GenBank/DDBJ databases">
        <title>Sequencing of cultivated peanut Arachis hypogaea provides insights into genome evolution and oil improvement.</title>
        <authorList>
            <person name="Chen X."/>
        </authorList>
    </citation>
    <scope>NUCLEOTIDE SEQUENCE [LARGE SCALE GENOMIC DNA]</scope>
    <source>
        <strain evidence="6">cv. Fuhuasheng</strain>
        <tissue evidence="5">Leaves</tissue>
    </source>
</reference>
<dbReference type="InterPro" id="IPR021131">
    <property type="entry name" value="Ribosomal_uL15/eL18"/>
</dbReference>
<evidence type="ECO:0000256" key="2">
    <source>
        <dbReference type="ARBA" id="ARBA00023274"/>
    </source>
</evidence>
<evidence type="ECO:0000256" key="1">
    <source>
        <dbReference type="ARBA" id="ARBA00022980"/>
    </source>
</evidence>
<accession>A0A444ZPQ4</accession>
<protein>
    <recommendedName>
        <fullName evidence="4">Large ribosomal subunit protein uL15/eL18 domain-containing protein</fullName>
    </recommendedName>
</protein>
<keyword evidence="1" id="KW-0689">Ribosomal protein</keyword>
<organism evidence="5 6">
    <name type="scientific">Arachis hypogaea</name>
    <name type="common">Peanut</name>
    <dbReference type="NCBI Taxonomy" id="3818"/>
    <lineage>
        <taxon>Eukaryota</taxon>
        <taxon>Viridiplantae</taxon>
        <taxon>Streptophyta</taxon>
        <taxon>Embryophyta</taxon>
        <taxon>Tracheophyta</taxon>
        <taxon>Spermatophyta</taxon>
        <taxon>Magnoliopsida</taxon>
        <taxon>eudicotyledons</taxon>
        <taxon>Gunneridae</taxon>
        <taxon>Pentapetalae</taxon>
        <taxon>rosids</taxon>
        <taxon>fabids</taxon>
        <taxon>Fabales</taxon>
        <taxon>Fabaceae</taxon>
        <taxon>Papilionoideae</taxon>
        <taxon>50 kb inversion clade</taxon>
        <taxon>dalbergioids sensu lato</taxon>
        <taxon>Dalbergieae</taxon>
        <taxon>Pterocarpus clade</taxon>
        <taxon>Arachis</taxon>
    </lineage>
</organism>